<evidence type="ECO:0000256" key="1">
    <source>
        <dbReference type="ARBA" id="ARBA00006270"/>
    </source>
</evidence>
<dbReference type="SUPFAM" id="SSF52540">
    <property type="entry name" value="P-loop containing nucleoside triphosphate hydrolases"/>
    <property type="match status" value="1"/>
</dbReference>
<feature type="region of interest" description="Disordered" evidence="3">
    <location>
        <begin position="178"/>
        <end position="208"/>
    </location>
</feature>
<dbReference type="InterPro" id="IPR027417">
    <property type="entry name" value="P-loop_NTPase"/>
</dbReference>
<dbReference type="PROSITE" id="PS51421">
    <property type="entry name" value="RAS"/>
    <property type="match status" value="1"/>
</dbReference>
<evidence type="ECO:0000256" key="3">
    <source>
        <dbReference type="SAM" id="MobiDB-lite"/>
    </source>
</evidence>
<dbReference type="Proteomes" id="UP000887566">
    <property type="component" value="Unplaced"/>
</dbReference>
<keyword evidence="2" id="KW-0547">Nucleotide-binding</keyword>
<name>A0A914X0E6_9BILA</name>
<proteinExistence type="inferred from homology"/>
<dbReference type="GO" id="GO:0003924">
    <property type="term" value="F:GTPase activity"/>
    <property type="evidence" value="ECO:0007669"/>
    <property type="project" value="InterPro"/>
</dbReference>
<dbReference type="InterPro" id="IPR001806">
    <property type="entry name" value="Small_GTPase"/>
</dbReference>
<sequence>MSGFKVDAKVVLLGKEYGGKTSLVERFLHNRFAGEMPYQNTIGAAYGAKRVEAFGRQVVLGIWDTAGSERYQAMSRIYYRGTWAAVLCYDLTDPDSLAKVHFWATELRQHEPHAHMYFVGTKKDLLDDDPEARRVDYYSVVEFANQTGGGPVFETSARSGENVDELFSRIAKDYVKESREGGNASSSSIGSGGVALDPSTTSKSSCRC</sequence>
<evidence type="ECO:0000313" key="5">
    <source>
        <dbReference type="WBParaSite" id="PSAMB.scaffold550size47471.g6830.t1"/>
    </source>
</evidence>
<dbReference type="PRINTS" id="PR00449">
    <property type="entry name" value="RASTRNSFRMNG"/>
</dbReference>
<dbReference type="InterPro" id="IPR005225">
    <property type="entry name" value="Small_GTP-bd"/>
</dbReference>
<organism evidence="4 5">
    <name type="scientific">Plectus sambesii</name>
    <dbReference type="NCBI Taxonomy" id="2011161"/>
    <lineage>
        <taxon>Eukaryota</taxon>
        <taxon>Metazoa</taxon>
        <taxon>Ecdysozoa</taxon>
        <taxon>Nematoda</taxon>
        <taxon>Chromadorea</taxon>
        <taxon>Plectida</taxon>
        <taxon>Plectina</taxon>
        <taxon>Plectoidea</taxon>
        <taxon>Plectidae</taxon>
        <taxon>Plectus</taxon>
    </lineage>
</organism>
<reference evidence="5" key="1">
    <citation type="submission" date="2022-11" db="UniProtKB">
        <authorList>
            <consortium name="WormBaseParasite"/>
        </authorList>
    </citation>
    <scope>IDENTIFICATION</scope>
</reference>
<accession>A0A914X0E6</accession>
<dbReference type="AlphaFoldDB" id="A0A914X0E6"/>
<dbReference type="Gene3D" id="3.40.50.300">
    <property type="entry name" value="P-loop containing nucleotide triphosphate hydrolases"/>
    <property type="match status" value="1"/>
</dbReference>
<dbReference type="SMART" id="SM00175">
    <property type="entry name" value="RAB"/>
    <property type="match status" value="1"/>
</dbReference>
<comment type="similarity">
    <text evidence="1">Belongs to the small GTPase superfamily. Rab family.</text>
</comment>
<evidence type="ECO:0000256" key="2">
    <source>
        <dbReference type="ARBA" id="ARBA00022741"/>
    </source>
</evidence>
<dbReference type="PANTHER" id="PTHR47978">
    <property type="match status" value="1"/>
</dbReference>
<dbReference type="SMART" id="SM00174">
    <property type="entry name" value="RHO"/>
    <property type="match status" value="1"/>
</dbReference>
<dbReference type="PROSITE" id="PS51419">
    <property type="entry name" value="RAB"/>
    <property type="match status" value="1"/>
</dbReference>
<dbReference type="SMART" id="SM00173">
    <property type="entry name" value="RAS"/>
    <property type="match status" value="1"/>
</dbReference>
<keyword evidence="4" id="KW-1185">Reference proteome</keyword>
<evidence type="ECO:0000313" key="4">
    <source>
        <dbReference type="Proteomes" id="UP000887566"/>
    </source>
</evidence>
<feature type="compositionally biased region" description="Polar residues" evidence="3">
    <location>
        <begin position="198"/>
        <end position="208"/>
    </location>
</feature>
<protein>
    <submittedName>
        <fullName evidence="5">Ras-related protein Rab-24</fullName>
    </submittedName>
</protein>
<dbReference type="GO" id="GO:0005525">
    <property type="term" value="F:GTP binding"/>
    <property type="evidence" value="ECO:0007669"/>
    <property type="project" value="InterPro"/>
</dbReference>
<dbReference type="Pfam" id="PF00071">
    <property type="entry name" value="Ras"/>
    <property type="match status" value="1"/>
</dbReference>
<dbReference type="NCBIfam" id="TIGR00231">
    <property type="entry name" value="small_GTP"/>
    <property type="match status" value="1"/>
</dbReference>
<dbReference type="WBParaSite" id="PSAMB.scaffold550size47471.g6830.t1">
    <property type="protein sequence ID" value="PSAMB.scaffold550size47471.g6830.t1"/>
    <property type="gene ID" value="PSAMB.scaffold550size47471.g6830"/>
</dbReference>
<dbReference type="FunFam" id="3.40.50.300:FF:001204">
    <property type="entry name" value="Small GTP-binding protein, putative"/>
    <property type="match status" value="1"/>
</dbReference>